<feature type="region of interest" description="Disordered" evidence="1">
    <location>
        <begin position="297"/>
        <end position="318"/>
    </location>
</feature>
<evidence type="ECO:0000256" key="1">
    <source>
        <dbReference type="SAM" id="MobiDB-lite"/>
    </source>
</evidence>
<dbReference type="Pfam" id="PF14303">
    <property type="entry name" value="NAM-associated"/>
    <property type="match status" value="1"/>
</dbReference>
<reference evidence="3" key="1">
    <citation type="submission" date="2022-07" db="EMBL/GenBank/DDBJ databases">
        <authorList>
            <person name="Macas J."/>
            <person name="Novak P."/>
            <person name="Neumann P."/>
        </authorList>
    </citation>
    <scope>NUCLEOTIDE SEQUENCE</scope>
</reference>
<organism evidence="3 4">
    <name type="scientific">Cuscuta europaea</name>
    <name type="common">European dodder</name>
    <dbReference type="NCBI Taxonomy" id="41803"/>
    <lineage>
        <taxon>Eukaryota</taxon>
        <taxon>Viridiplantae</taxon>
        <taxon>Streptophyta</taxon>
        <taxon>Embryophyta</taxon>
        <taxon>Tracheophyta</taxon>
        <taxon>Spermatophyta</taxon>
        <taxon>Magnoliopsida</taxon>
        <taxon>eudicotyledons</taxon>
        <taxon>Gunneridae</taxon>
        <taxon>Pentapetalae</taxon>
        <taxon>asterids</taxon>
        <taxon>lamiids</taxon>
        <taxon>Solanales</taxon>
        <taxon>Convolvulaceae</taxon>
        <taxon>Cuscuteae</taxon>
        <taxon>Cuscuta</taxon>
        <taxon>Cuscuta subgen. Cuscuta</taxon>
    </lineage>
</organism>
<dbReference type="EMBL" id="CAMAPE010000060">
    <property type="protein sequence ID" value="CAH9112786.1"/>
    <property type="molecule type" value="Genomic_DNA"/>
</dbReference>
<feature type="compositionally biased region" description="Polar residues" evidence="1">
    <location>
        <begin position="309"/>
        <end position="318"/>
    </location>
</feature>
<dbReference type="AlphaFoldDB" id="A0A9P0ZUU4"/>
<gene>
    <name evidence="3" type="ORF">CEURO_LOCUS19744</name>
</gene>
<dbReference type="InterPro" id="IPR029466">
    <property type="entry name" value="NAM-associated_C"/>
</dbReference>
<dbReference type="OrthoDB" id="1225588at2759"/>
<dbReference type="PANTHER" id="PTHR45023">
    <property type="match status" value="1"/>
</dbReference>
<feature type="domain" description="No apical meristem-associated C-terminal" evidence="2">
    <location>
        <begin position="164"/>
        <end position="316"/>
    </location>
</feature>
<evidence type="ECO:0000313" key="4">
    <source>
        <dbReference type="Proteomes" id="UP001152484"/>
    </source>
</evidence>
<proteinExistence type="predicted"/>
<comment type="caution">
    <text evidence="3">The sequence shown here is derived from an EMBL/GenBank/DDBJ whole genome shotgun (WGS) entry which is preliminary data.</text>
</comment>
<protein>
    <recommendedName>
        <fullName evidence="2">No apical meristem-associated C-terminal domain-containing protein</fullName>
    </recommendedName>
</protein>
<dbReference type="PANTHER" id="PTHR45023:SF4">
    <property type="entry name" value="GLYCINE-RICH PROTEIN-RELATED"/>
    <property type="match status" value="1"/>
</dbReference>
<name>A0A9P0ZUU4_CUSEU</name>
<evidence type="ECO:0000259" key="2">
    <source>
        <dbReference type="Pfam" id="PF14303"/>
    </source>
</evidence>
<sequence length="318" mass="36573">MYPYCVDQYGSKISFQGLLNSPILNTPVANAQFESSTKRSRKKSDDIPIMPQAASSRKEWTKEEDVALTNAWLHVSMDSDIGNNQKSTSMWVRIVEVFKENMGARCNPLRNSNNLQLHWGKIQATVNKFIGHYERLDRHPQSGTNLDDLIKKAMGSYEDIQGSPFKYLHCWEIMSKNPKWYSEHVKPTSTNKKTVHTSSSPVREDHATSIDEETMAFGGTNSDGVIRPQGRKACKERKRKVHEEKGVVDVLNKLQSTLEKQVNVNITALEMRKENDQKEFQLKQQLIKEEIELKKNAQRRKEREHIMNQDLSKLSPTT</sequence>
<accession>A0A9P0ZUU4</accession>
<evidence type="ECO:0000313" key="3">
    <source>
        <dbReference type="EMBL" id="CAH9112786.1"/>
    </source>
</evidence>
<dbReference type="Proteomes" id="UP001152484">
    <property type="component" value="Unassembled WGS sequence"/>
</dbReference>
<keyword evidence="4" id="KW-1185">Reference proteome</keyword>
<feature type="compositionally biased region" description="Basic and acidic residues" evidence="1">
    <location>
        <begin position="297"/>
        <end position="307"/>
    </location>
</feature>